<keyword evidence="9" id="KW-1133">Transmembrane helix</keyword>
<evidence type="ECO:0000256" key="5">
    <source>
        <dbReference type="ARBA" id="ARBA00012060"/>
    </source>
</evidence>
<reference evidence="10 11" key="1">
    <citation type="submission" date="2024-03" db="EMBL/GenBank/DDBJ databases">
        <title>Draft genome sequence of Pseudonocardia nematodicida JCM 31783.</title>
        <authorList>
            <person name="Butdee W."/>
            <person name="Duangmal K."/>
        </authorList>
    </citation>
    <scope>NUCLEOTIDE SEQUENCE [LARGE SCALE GENOMIC DNA]</scope>
    <source>
        <strain evidence="10 11">JCM 31783</strain>
    </source>
</reference>
<feature type="transmembrane region" description="Helical" evidence="9">
    <location>
        <begin position="119"/>
        <end position="139"/>
    </location>
</feature>
<evidence type="ECO:0000256" key="6">
    <source>
        <dbReference type="ARBA" id="ARBA00023141"/>
    </source>
</evidence>
<dbReference type="InterPro" id="IPR036441">
    <property type="entry name" value="DHquinase_II_sf"/>
</dbReference>
<dbReference type="NCBIfam" id="NF003807">
    <property type="entry name" value="PRK05395.1-4"/>
    <property type="match status" value="1"/>
</dbReference>
<evidence type="ECO:0000256" key="8">
    <source>
        <dbReference type="HAMAP-Rule" id="MF_00169"/>
    </source>
</evidence>
<dbReference type="Pfam" id="PF01220">
    <property type="entry name" value="DHquinase_II"/>
    <property type="match status" value="1"/>
</dbReference>
<dbReference type="EC" id="4.2.1.10" evidence="5 8"/>
<dbReference type="SUPFAM" id="SSF52304">
    <property type="entry name" value="Type II 3-dehydroquinate dehydratase"/>
    <property type="match status" value="1"/>
</dbReference>
<dbReference type="RefSeq" id="WP_349296455.1">
    <property type="nucleotide sequence ID" value="NZ_JBEDNQ010000001.1"/>
</dbReference>
<keyword evidence="6 8" id="KW-0057">Aromatic amino acid biosynthesis</keyword>
<keyword evidence="11" id="KW-1185">Reference proteome</keyword>
<keyword evidence="9" id="KW-0472">Membrane</keyword>
<organism evidence="10 11">
    <name type="scientific">Pseudonocardia nematodicida</name>
    <dbReference type="NCBI Taxonomy" id="1206997"/>
    <lineage>
        <taxon>Bacteria</taxon>
        <taxon>Bacillati</taxon>
        <taxon>Actinomycetota</taxon>
        <taxon>Actinomycetes</taxon>
        <taxon>Pseudonocardiales</taxon>
        <taxon>Pseudonocardiaceae</taxon>
        <taxon>Pseudonocardia</taxon>
    </lineage>
</organism>
<dbReference type="NCBIfam" id="NF003806">
    <property type="entry name" value="PRK05395.1-3"/>
    <property type="match status" value="1"/>
</dbReference>
<feature type="site" description="Transition state stabilizer" evidence="8">
    <location>
        <position position="22"/>
    </location>
</feature>
<feature type="active site" description="Proton donor" evidence="8">
    <location>
        <position position="104"/>
    </location>
</feature>
<evidence type="ECO:0000313" key="10">
    <source>
        <dbReference type="EMBL" id="MEQ3549377.1"/>
    </source>
</evidence>
<dbReference type="NCBIfam" id="TIGR01088">
    <property type="entry name" value="aroQ"/>
    <property type="match status" value="1"/>
</dbReference>
<feature type="binding site" evidence="8">
    <location>
        <begin position="105"/>
        <end position="106"/>
    </location>
    <ligand>
        <name>substrate</name>
    </ligand>
</feature>
<evidence type="ECO:0000256" key="9">
    <source>
        <dbReference type="SAM" id="Phobius"/>
    </source>
</evidence>
<gene>
    <name evidence="8 10" type="primary">aroQ</name>
    <name evidence="10" type="ORF">WIS52_02735</name>
</gene>
<proteinExistence type="inferred from homology"/>
<feature type="binding site" evidence="8">
    <location>
        <position position="84"/>
    </location>
    <ligand>
        <name>substrate</name>
    </ligand>
</feature>
<dbReference type="GO" id="GO:0003855">
    <property type="term" value="F:3-dehydroquinate dehydratase activity"/>
    <property type="evidence" value="ECO:0007669"/>
    <property type="project" value="UniProtKB-EC"/>
</dbReference>
<feature type="binding site" evidence="8">
    <location>
        <position position="115"/>
    </location>
    <ligand>
        <name>substrate</name>
    </ligand>
</feature>
<comment type="similarity">
    <text evidence="3 8">Belongs to the type-II 3-dehydroquinase family.</text>
</comment>
<feature type="active site" description="Proton acceptor" evidence="8">
    <location>
        <position position="27"/>
    </location>
</feature>
<comment type="pathway">
    <text evidence="2 8">Metabolic intermediate biosynthesis; chorismate biosynthesis; chorismate from D-erythrose 4-phosphate and phosphoenolpyruvate: step 3/7.</text>
</comment>
<dbReference type="HAMAP" id="MF_00169">
    <property type="entry name" value="AroQ"/>
    <property type="match status" value="1"/>
</dbReference>
<comment type="caution">
    <text evidence="10">The sequence shown here is derived from an EMBL/GenBank/DDBJ whole genome shotgun (WGS) entry which is preliminary data.</text>
</comment>
<dbReference type="PANTHER" id="PTHR21272:SF3">
    <property type="entry name" value="CATABOLIC 3-DEHYDROQUINASE"/>
    <property type="match status" value="1"/>
</dbReference>
<sequence length="148" mass="16063">MSNDRKPVLVINGPNLNLLGKREPGIYGAATLADMEDLCRKKAADVGLEVEFFQSNHEGAIVDRIHVAREESSAIVINGGALGHYSIALHDALRASELPIMEVHISNGTKRESFRHHSYVTVTAIGLVKGMGIFGYGVALEYLATHQL</sequence>
<dbReference type="InterPro" id="IPR001874">
    <property type="entry name" value="DHquinase_II"/>
</dbReference>
<comment type="subunit">
    <text evidence="4 8">Homododecamer.</text>
</comment>
<evidence type="ECO:0000256" key="7">
    <source>
        <dbReference type="ARBA" id="ARBA00023239"/>
    </source>
</evidence>
<dbReference type="PROSITE" id="PS01029">
    <property type="entry name" value="DEHYDROQUINASE_II"/>
    <property type="match status" value="1"/>
</dbReference>
<feature type="binding site" evidence="8">
    <location>
        <position position="91"/>
    </location>
    <ligand>
        <name>substrate</name>
    </ligand>
</feature>
<keyword evidence="8" id="KW-0028">Amino-acid biosynthesis</keyword>
<feature type="binding site" evidence="8">
    <location>
        <position position="78"/>
    </location>
    <ligand>
        <name>substrate</name>
    </ligand>
</feature>
<dbReference type="Proteomes" id="UP001494902">
    <property type="component" value="Unassembled WGS sequence"/>
</dbReference>
<name>A0ABV1K4J8_9PSEU</name>
<evidence type="ECO:0000256" key="1">
    <source>
        <dbReference type="ARBA" id="ARBA00001864"/>
    </source>
</evidence>
<evidence type="ECO:0000256" key="3">
    <source>
        <dbReference type="ARBA" id="ARBA00011037"/>
    </source>
</evidence>
<comment type="catalytic activity">
    <reaction evidence="1 8">
        <text>3-dehydroquinate = 3-dehydroshikimate + H2O</text>
        <dbReference type="Rhea" id="RHEA:21096"/>
        <dbReference type="ChEBI" id="CHEBI:15377"/>
        <dbReference type="ChEBI" id="CHEBI:16630"/>
        <dbReference type="ChEBI" id="CHEBI:32364"/>
        <dbReference type="EC" id="4.2.1.10"/>
    </reaction>
</comment>
<keyword evidence="7 8" id="KW-0456">Lyase</keyword>
<evidence type="ECO:0000313" key="11">
    <source>
        <dbReference type="Proteomes" id="UP001494902"/>
    </source>
</evidence>
<keyword evidence="9" id="KW-0812">Transmembrane</keyword>
<dbReference type="Gene3D" id="3.40.50.9100">
    <property type="entry name" value="Dehydroquinase, class II"/>
    <property type="match status" value="1"/>
</dbReference>
<dbReference type="CDD" id="cd00466">
    <property type="entry name" value="DHQase_II"/>
    <property type="match status" value="1"/>
</dbReference>
<dbReference type="PANTHER" id="PTHR21272">
    <property type="entry name" value="CATABOLIC 3-DEHYDROQUINASE"/>
    <property type="match status" value="1"/>
</dbReference>
<protein>
    <recommendedName>
        <fullName evidence="5 8">3-dehydroquinate dehydratase</fullName>
        <shortName evidence="8">3-dehydroquinase</shortName>
        <ecNumber evidence="5 8">4.2.1.10</ecNumber>
    </recommendedName>
    <alternativeName>
        <fullName evidence="8">Type II DHQase</fullName>
    </alternativeName>
</protein>
<comment type="function">
    <text evidence="8">Catalyzes a trans-dehydration via an enolate intermediate.</text>
</comment>
<evidence type="ECO:0000256" key="4">
    <source>
        <dbReference type="ARBA" id="ARBA00011193"/>
    </source>
</evidence>
<accession>A0ABV1K4J8</accession>
<dbReference type="NCBIfam" id="NF003805">
    <property type="entry name" value="PRK05395.1-2"/>
    <property type="match status" value="1"/>
</dbReference>
<dbReference type="EMBL" id="JBEDNQ010000001">
    <property type="protein sequence ID" value="MEQ3549377.1"/>
    <property type="molecule type" value="Genomic_DNA"/>
</dbReference>
<dbReference type="InterPro" id="IPR018509">
    <property type="entry name" value="DHquinase_II_CS"/>
</dbReference>
<dbReference type="PIRSF" id="PIRSF001399">
    <property type="entry name" value="DHquinase_II"/>
    <property type="match status" value="1"/>
</dbReference>
<evidence type="ECO:0000256" key="2">
    <source>
        <dbReference type="ARBA" id="ARBA00004902"/>
    </source>
</evidence>